<name>A0A8S4QJA5_9NEOP</name>
<sequence>HLRLIRFDNDSDVPTSSKDAAQEMIDAIEEELSIGATMEKITVSNFGHNFDVIHDFNENAT</sequence>
<dbReference type="OrthoDB" id="9982095at2759"/>
<organism evidence="1 2">
    <name type="scientific">Pararge aegeria aegeria</name>
    <dbReference type="NCBI Taxonomy" id="348720"/>
    <lineage>
        <taxon>Eukaryota</taxon>
        <taxon>Metazoa</taxon>
        <taxon>Ecdysozoa</taxon>
        <taxon>Arthropoda</taxon>
        <taxon>Hexapoda</taxon>
        <taxon>Insecta</taxon>
        <taxon>Pterygota</taxon>
        <taxon>Neoptera</taxon>
        <taxon>Endopterygota</taxon>
        <taxon>Lepidoptera</taxon>
        <taxon>Glossata</taxon>
        <taxon>Ditrysia</taxon>
        <taxon>Papilionoidea</taxon>
        <taxon>Nymphalidae</taxon>
        <taxon>Satyrinae</taxon>
        <taxon>Satyrini</taxon>
        <taxon>Parargina</taxon>
        <taxon>Pararge</taxon>
    </lineage>
</organism>
<dbReference type="Proteomes" id="UP000838756">
    <property type="component" value="Unassembled WGS sequence"/>
</dbReference>
<comment type="caution">
    <text evidence="1">The sequence shown here is derived from an EMBL/GenBank/DDBJ whole genome shotgun (WGS) entry which is preliminary data.</text>
</comment>
<reference evidence="1" key="1">
    <citation type="submission" date="2022-03" db="EMBL/GenBank/DDBJ databases">
        <authorList>
            <person name="Lindestad O."/>
        </authorList>
    </citation>
    <scope>NUCLEOTIDE SEQUENCE</scope>
</reference>
<dbReference type="EMBL" id="CAKXAJ010003120">
    <property type="protein sequence ID" value="CAH2208323.1"/>
    <property type="molecule type" value="Genomic_DNA"/>
</dbReference>
<protein>
    <submittedName>
        <fullName evidence="1">Jg22416 protein</fullName>
    </submittedName>
</protein>
<evidence type="ECO:0000313" key="1">
    <source>
        <dbReference type="EMBL" id="CAH2208323.1"/>
    </source>
</evidence>
<dbReference type="AlphaFoldDB" id="A0A8S4QJA5"/>
<feature type="non-terminal residue" evidence="1">
    <location>
        <position position="61"/>
    </location>
</feature>
<keyword evidence="2" id="KW-1185">Reference proteome</keyword>
<proteinExistence type="predicted"/>
<accession>A0A8S4QJA5</accession>
<gene>
    <name evidence="1" type="primary">jg22416</name>
    <name evidence="1" type="ORF">PAEG_LOCUS939</name>
</gene>
<evidence type="ECO:0000313" key="2">
    <source>
        <dbReference type="Proteomes" id="UP000838756"/>
    </source>
</evidence>
<feature type="non-terminal residue" evidence="1">
    <location>
        <position position="1"/>
    </location>
</feature>